<dbReference type="SMART" id="SM00929">
    <property type="entry name" value="NADH-G_4Fe-4S_3"/>
    <property type="match status" value="1"/>
</dbReference>
<dbReference type="OrthoDB" id="9816402at2"/>
<comment type="cofactor">
    <cofactor evidence="1">
        <name>[4Fe-4S] cluster</name>
        <dbReference type="ChEBI" id="CHEBI:49883"/>
    </cofactor>
</comment>
<evidence type="ECO:0000259" key="14">
    <source>
        <dbReference type="PROSITE" id="PS51379"/>
    </source>
</evidence>
<dbReference type="NCBIfam" id="NF005745">
    <property type="entry name" value="PRK07569.1"/>
    <property type="match status" value="1"/>
</dbReference>
<dbReference type="InterPro" id="IPR016214">
    <property type="entry name" value="NAD-red_Hydgase_HoxS_gsu"/>
</dbReference>
<keyword evidence="9" id="KW-0411">Iron-sulfur</keyword>
<dbReference type="Gene3D" id="3.30.70.20">
    <property type="match status" value="1"/>
</dbReference>
<keyword evidence="16" id="KW-0371">Homeobox</keyword>
<evidence type="ECO:0000256" key="11">
    <source>
        <dbReference type="ARBA" id="ARBA00023136"/>
    </source>
</evidence>
<dbReference type="SUPFAM" id="SSF54292">
    <property type="entry name" value="2Fe-2S ferredoxin-like"/>
    <property type="match status" value="1"/>
</dbReference>
<evidence type="ECO:0000256" key="3">
    <source>
        <dbReference type="ARBA" id="ARBA00005404"/>
    </source>
</evidence>
<gene>
    <name evidence="16" type="ORF">JN12_03350</name>
</gene>
<name>A0A562VFD0_9BACT</name>
<dbReference type="Gene3D" id="3.10.20.740">
    <property type="match status" value="1"/>
</dbReference>
<evidence type="ECO:0000256" key="4">
    <source>
        <dbReference type="ARBA" id="ARBA00022485"/>
    </source>
</evidence>
<evidence type="ECO:0000256" key="8">
    <source>
        <dbReference type="ARBA" id="ARBA00023004"/>
    </source>
</evidence>
<dbReference type="Pfam" id="PF10588">
    <property type="entry name" value="NADH-G_4Fe-4S_3"/>
    <property type="match status" value="1"/>
</dbReference>
<dbReference type="GO" id="GO:0051539">
    <property type="term" value="F:4 iron, 4 sulfur cluster binding"/>
    <property type="evidence" value="ECO:0007669"/>
    <property type="project" value="UniProtKB-KW"/>
</dbReference>
<evidence type="ECO:0000259" key="13">
    <source>
        <dbReference type="PROSITE" id="PS51085"/>
    </source>
</evidence>
<feature type="domain" description="2Fe-2S ferredoxin-type" evidence="13">
    <location>
        <begin position="2"/>
        <end position="80"/>
    </location>
</feature>
<feature type="domain" description="4Fe-4S ferredoxin-type" evidence="14">
    <location>
        <begin position="183"/>
        <end position="212"/>
    </location>
</feature>
<keyword evidence="8" id="KW-0408">Iron</keyword>
<dbReference type="GO" id="GO:0003677">
    <property type="term" value="F:DNA binding"/>
    <property type="evidence" value="ECO:0007669"/>
    <property type="project" value="UniProtKB-KW"/>
</dbReference>
<keyword evidence="17" id="KW-1185">Reference proteome</keyword>
<keyword evidence="7" id="KW-1278">Translocase</keyword>
<dbReference type="Pfam" id="PF12838">
    <property type="entry name" value="Fer4_7"/>
    <property type="match status" value="1"/>
</dbReference>
<dbReference type="CDD" id="cd00207">
    <property type="entry name" value="fer2"/>
    <property type="match status" value="1"/>
</dbReference>
<dbReference type="FunFam" id="3.30.70.20:FF:000002">
    <property type="entry name" value="NADH-ubiquinone oxidoreductase 75 kDa subunit"/>
    <property type="match status" value="1"/>
</dbReference>
<dbReference type="InterPro" id="IPR036010">
    <property type="entry name" value="2Fe-2S_ferredoxin-like_sf"/>
</dbReference>
<dbReference type="InterPro" id="IPR017896">
    <property type="entry name" value="4Fe4S_Fe-S-bd"/>
</dbReference>
<accession>A0A562VFD0</accession>
<evidence type="ECO:0000256" key="2">
    <source>
        <dbReference type="ARBA" id="ARBA00004370"/>
    </source>
</evidence>
<evidence type="ECO:0000259" key="15">
    <source>
        <dbReference type="PROSITE" id="PS51839"/>
    </source>
</evidence>
<dbReference type="PIRSF" id="PIRSF000309">
    <property type="entry name" value="NAD_red_hyd_HoxU"/>
    <property type="match status" value="1"/>
</dbReference>
<dbReference type="PROSITE" id="PS00198">
    <property type="entry name" value="4FE4S_FER_1"/>
    <property type="match status" value="1"/>
</dbReference>
<dbReference type="InterPro" id="IPR001041">
    <property type="entry name" value="2Fe-2S_ferredoxin-type"/>
</dbReference>
<evidence type="ECO:0000313" key="16">
    <source>
        <dbReference type="EMBL" id="TWJ16592.1"/>
    </source>
</evidence>
<dbReference type="PROSITE" id="PS51379">
    <property type="entry name" value="4FE4S_FER_2"/>
    <property type="match status" value="2"/>
</dbReference>
<dbReference type="GO" id="GO:0046872">
    <property type="term" value="F:metal ion binding"/>
    <property type="evidence" value="ECO:0007669"/>
    <property type="project" value="UniProtKB-KW"/>
</dbReference>
<dbReference type="InterPro" id="IPR019574">
    <property type="entry name" value="NADH_UbQ_OxRdtase_Gsu_4Fe4S-bd"/>
</dbReference>
<keyword evidence="4" id="KW-0004">4Fe-4S</keyword>
<dbReference type="GO" id="GO:0008137">
    <property type="term" value="F:NADH dehydrogenase (ubiquinone) activity"/>
    <property type="evidence" value="ECO:0007669"/>
    <property type="project" value="InterPro"/>
</dbReference>
<evidence type="ECO:0000256" key="7">
    <source>
        <dbReference type="ARBA" id="ARBA00022967"/>
    </source>
</evidence>
<evidence type="ECO:0000256" key="1">
    <source>
        <dbReference type="ARBA" id="ARBA00001966"/>
    </source>
</evidence>
<keyword evidence="11" id="KW-0472">Membrane</keyword>
<dbReference type="AlphaFoldDB" id="A0A562VFD0"/>
<dbReference type="PROSITE" id="PS00641">
    <property type="entry name" value="COMPLEX1_75K_1"/>
    <property type="match status" value="1"/>
</dbReference>
<dbReference type="Proteomes" id="UP000319449">
    <property type="component" value="Unassembled WGS sequence"/>
</dbReference>
<organism evidence="16 17">
    <name type="scientific">Geobacter argillaceus</name>
    <dbReference type="NCBI Taxonomy" id="345631"/>
    <lineage>
        <taxon>Bacteria</taxon>
        <taxon>Pseudomonadati</taxon>
        <taxon>Thermodesulfobacteriota</taxon>
        <taxon>Desulfuromonadia</taxon>
        <taxon>Geobacterales</taxon>
        <taxon>Geobacteraceae</taxon>
        <taxon>Geobacter</taxon>
    </lineage>
</organism>
<dbReference type="SUPFAM" id="SSF54862">
    <property type="entry name" value="4Fe-4S ferredoxins"/>
    <property type="match status" value="1"/>
</dbReference>
<dbReference type="EMBL" id="VLLN01000026">
    <property type="protein sequence ID" value="TWJ16592.1"/>
    <property type="molecule type" value="Genomic_DNA"/>
</dbReference>
<evidence type="ECO:0000256" key="12">
    <source>
        <dbReference type="ARBA" id="ARBA00034078"/>
    </source>
</evidence>
<evidence type="ECO:0000256" key="9">
    <source>
        <dbReference type="ARBA" id="ARBA00023014"/>
    </source>
</evidence>
<dbReference type="PROSITE" id="PS51839">
    <property type="entry name" value="4FE4S_HC3"/>
    <property type="match status" value="1"/>
</dbReference>
<dbReference type="PANTHER" id="PTHR24960:SF84">
    <property type="entry name" value="HYDROGENASE SUBUNIT"/>
    <property type="match status" value="1"/>
</dbReference>
<proteinExistence type="inferred from homology"/>
<dbReference type="GO" id="GO:0042773">
    <property type="term" value="P:ATP synthesis coupled electron transport"/>
    <property type="evidence" value="ECO:0007669"/>
    <property type="project" value="InterPro"/>
</dbReference>
<dbReference type="PROSITE" id="PS51085">
    <property type="entry name" value="2FE2S_FER_2"/>
    <property type="match status" value="1"/>
</dbReference>
<dbReference type="RefSeq" id="WP_145024863.1">
    <property type="nucleotide sequence ID" value="NZ_VLLN01000026.1"/>
</dbReference>
<sequence length="236" mass="26172">MPALTLTIDGRLASCRAGETLLQVIRGNGIDLPTLCYLEGLTARGGCRLCMVEVAGREKPQAACVTPAEEGIAVTTDSERLRRYRRQIVELLLAERNHICSVCVVNGQCELQSLAARFGIDHVRYPYLSPRLPLDASHQRFGMDPGRCVLCARCVRACDEVEGAHTLDLQGRGVRSRIVIDLNEPWGRSDTCTNCGKCVQSCPTGALFEKWTARGEKERAPELIPRIVAWRETHER</sequence>
<evidence type="ECO:0000313" key="17">
    <source>
        <dbReference type="Proteomes" id="UP000319449"/>
    </source>
</evidence>
<keyword evidence="10" id="KW-0520">NAD</keyword>
<dbReference type="InterPro" id="IPR050157">
    <property type="entry name" value="PSI_iron-sulfur_center"/>
</dbReference>
<keyword evidence="5" id="KW-0001">2Fe-2S</keyword>
<feature type="domain" description="4Fe-4S His(Cys)3-ligated-type" evidence="15">
    <location>
        <begin position="80"/>
        <end position="119"/>
    </location>
</feature>
<dbReference type="InterPro" id="IPR017900">
    <property type="entry name" value="4Fe4S_Fe_S_CS"/>
</dbReference>
<comment type="similarity">
    <text evidence="3">Belongs to the complex I 75 kDa subunit family.</text>
</comment>
<dbReference type="PANTHER" id="PTHR24960">
    <property type="entry name" value="PHOTOSYSTEM I IRON-SULFUR CENTER-RELATED"/>
    <property type="match status" value="1"/>
</dbReference>
<evidence type="ECO:0000256" key="10">
    <source>
        <dbReference type="ARBA" id="ARBA00023027"/>
    </source>
</evidence>
<dbReference type="FunFam" id="3.10.20.740:FF:000004">
    <property type="entry name" value="NADH-quinone oxidoreductase"/>
    <property type="match status" value="1"/>
</dbReference>
<comment type="subcellular location">
    <subcellularLocation>
        <location evidence="2">Membrane</location>
    </subcellularLocation>
</comment>
<evidence type="ECO:0000256" key="5">
    <source>
        <dbReference type="ARBA" id="ARBA00022714"/>
    </source>
</evidence>
<dbReference type="InterPro" id="IPR000283">
    <property type="entry name" value="NADH_UbQ_OxRdtase_75kDa_su_CS"/>
</dbReference>
<keyword evidence="6" id="KW-0479">Metal-binding</keyword>
<dbReference type="GO" id="GO:0016020">
    <property type="term" value="C:membrane"/>
    <property type="evidence" value="ECO:0007669"/>
    <property type="project" value="UniProtKB-SubCell"/>
</dbReference>
<protein>
    <submittedName>
        <fullName evidence="16">NAD(P)-dependent nickel-iron dehydrogenase diaphorase component subunit HoxU</fullName>
    </submittedName>
</protein>
<comment type="caution">
    <text evidence="16">The sequence shown here is derived from an EMBL/GenBank/DDBJ whole genome shotgun (WGS) entry which is preliminary data.</text>
</comment>
<feature type="domain" description="4Fe-4S ferredoxin-type" evidence="14">
    <location>
        <begin position="139"/>
        <end position="170"/>
    </location>
</feature>
<evidence type="ECO:0000256" key="6">
    <source>
        <dbReference type="ARBA" id="ARBA00022723"/>
    </source>
</evidence>
<comment type="cofactor">
    <cofactor evidence="12">
        <name>[2Fe-2S] cluster</name>
        <dbReference type="ChEBI" id="CHEBI:190135"/>
    </cofactor>
</comment>
<dbReference type="GO" id="GO:0051537">
    <property type="term" value="F:2 iron, 2 sulfur cluster binding"/>
    <property type="evidence" value="ECO:0007669"/>
    <property type="project" value="UniProtKB-KW"/>
</dbReference>
<reference evidence="16 17" key="1">
    <citation type="submission" date="2019-07" db="EMBL/GenBank/DDBJ databases">
        <title>Genomic Encyclopedia of Archaeal and Bacterial Type Strains, Phase II (KMG-II): from individual species to whole genera.</title>
        <authorList>
            <person name="Goeker M."/>
        </authorList>
    </citation>
    <scope>NUCLEOTIDE SEQUENCE [LARGE SCALE GENOMIC DNA]</scope>
    <source>
        <strain evidence="16 17">ATCC BAA-1139</strain>
    </source>
</reference>
<dbReference type="GO" id="GO:0016491">
    <property type="term" value="F:oxidoreductase activity"/>
    <property type="evidence" value="ECO:0007669"/>
    <property type="project" value="InterPro"/>
</dbReference>
<dbReference type="Pfam" id="PF13510">
    <property type="entry name" value="Fer2_4"/>
    <property type="match status" value="1"/>
</dbReference>